<keyword evidence="2" id="KW-1185">Reference proteome</keyword>
<proteinExistence type="predicted"/>
<organism evidence="1 2">
    <name type="scientific">Emticicia aquatilis</name>
    <dbReference type="NCBI Taxonomy" id="1537369"/>
    <lineage>
        <taxon>Bacteria</taxon>
        <taxon>Pseudomonadati</taxon>
        <taxon>Bacteroidota</taxon>
        <taxon>Cytophagia</taxon>
        <taxon>Cytophagales</taxon>
        <taxon>Leadbetterellaceae</taxon>
        <taxon>Emticicia</taxon>
    </lineage>
</organism>
<accession>A0A916YPN9</accession>
<sequence>MSERKFKFVGDRENATYRHEIYLNDGKVEVLDGYSKHKNHDEPLDKEKCLVGYISRIIANGYLSKSQYMVFYKHGKAGKENDEMLVELHCQGYKLHGIAETMFDLKNYLQQVYTKIHKGQNYTEVKPITAKSFSPDLFKIKGQFKNQAELDNYCEGLKTKGVPYGRVQGFYYAYLKVHPLNSVNEANEVKNIENLVNSNLGHMIRR</sequence>
<dbReference type="EMBL" id="BMKK01000003">
    <property type="protein sequence ID" value="GGD53464.1"/>
    <property type="molecule type" value="Genomic_DNA"/>
</dbReference>
<comment type="caution">
    <text evidence="1">The sequence shown here is derived from an EMBL/GenBank/DDBJ whole genome shotgun (WGS) entry which is preliminary data.</text>
</comment>
<reference evidence="1" key="1">
    <citation type="journal article" date="2014" name="Int. J. Syst. Evol. Microbiol.">
        <title>Complete genome sequence of Corynebacterium casei LMG S-19264T (=DSM 44701T), isolated from a smear-ripened cheese.</title>
        <authorList>
            <consortium name="US DOE Joint Genome Institute (JGI-PGF)"/>
            <person name="Walter F."/>
            <person name="Albersmeier A."/>
            <person name="Kalinowski J."/>
            <person name="Ruckert C."/>
        </authorList>
    </citation>
    <scope>NUCLEOTIDE SEQUENCE</scope>
    <source>
        <strain evidence="1">CGMCC 1.15958</strain>
    </source>
</reference>
<name>A0A916YPN9_9BACT</name>
<protein>
    <submittedName>
        <fullName evidence="1">Uncharacterized protein</fullName>
    </submittedName>
</protein>
<dbReference type="AlphaFoldDB" id="A0A916YPN9"/>
<dbReference type="Proteomes" id="UP000609064">
    <property type="component" value="Unassembled WGS sequence"/>
</dbReference>
<evidence type="ECO:0000313" key="2">
    <source>
        <dbReference type="Proteomes" id="UP000609064"/>
    </source>
</evidence>
<reference evidence="1" key="2">
    <citation type="submission" date="2020-09" db="EMBL/GenBank/DDBJ databases">
        <authorList>
            <person name="Sun Q."/>
            <person name="Zhou Y."/>
        </authorList>
    </citation>
    <scope>NUCLEOTIDE SEQUENCE</scope>
    <source>
        <strain evidence="1">CGMCC 1.15958</strain>
    </source>
</reference>
<evidence type="ECO:0000313" key="1">
    <source>
        <dbReference type="EMBL" id="GGD53464.1"/>
    </source>
</evidence>
<dbReference type="RefSeq" id="WP_188765637.1">
    <property type="nucleotide sequence ID" value="NZ_BMKK01000003.1"/>
</dbReference>
<gene>
    <name evidence="1" type="ORF">GCM10011514_17000</name>
</gene>